<comment type="caution">
    <text evidence="1">The sequence shown here is derived from an EMBL/GenBank/DDBJ whole genome shotgun (WGS) entry which is preliminary data.</text>
</comment>
<dbReference type="RefSeq" id="WP_121125641.1">
    <property type="nucleotide sequence ID" value="NZ_RBWS01000014.1"/>
</dbReference>
<evidence type="ECO:0000313" key="2">
    <source>
        <dbReference type="Proteomes" id="UP000282423"/>
    </source>
</evidence>
<reference evidence="1 2" key="1">
    <citation type="submission" date="2018-10" db="EMBL/GenBank/DDBJ databases">
        <title>Sphingobacterium sp. M05W1-28.</title>
        <authorList>
            <person name="Cai H."/>
        </authorList>
    </citation>
    <scope>NUCLEOTIDE SEQUENCE [LARGE SCALE GENOMIC DNA]</scope>
    <source>
        <strain evidence="1 2">M05W1-28</strain>
    </source>
</reference>
<dbReference type="OrthoDB" id="1365333at2"/>
<accession>A0A420VUZ4</accession>
<protein>
    <submittedName>
        <fullName evidence="1">Uncharacterized protein</fullName>
    </submittedName>
</protein>
<organism evidence="1 2">
    <name type="scientific">Sphingobacterium puteale</name>
    <dbReference type="NCBI Taxonomy" id="2420510"/>
    <lineage>
        <taxon>Bacteria</taxon>
        <taxon>Pseudomonadati</taxon>
        <taxon>Bacteroidota</taxon>
        <taxon>Sphingobacteriia</taxon>
        <taxon>Sphingobacteriales</taxon>
        <taxon>Sphingobacteriaceae</taxon>
        <taxon>Sphingobacterium</taxon>
    </lineage>
</organism>
<dbReference type="EMBL" id="RBWS01000014">
    <property type="protein sequence ID" value="RKO70085.1"/>
    <property type="molecule type" value="Genomic_DNA"/>
</dbReference>
<gene>
    <name evidence="1" type="ORF">D7322_18045</name>
</gene>
<name>A0A420VUZ4_9SPHI</name>
<dbReference type="AlphaFoldDB" id="A0A420VUZ4"/>
<dbReference type="Proteomes" id="UP000282423">
    <property type="component" value="Unassembled WGS sequence"/>
</dbReference>
<sequence>MPCKDIYAILGGDMDCYSNSSVAFENGKKFVINNRSKKSICKIHIDNCLIKDNNIRKCDFFFAIKEDQKFYLVELKEQSLDDAVEQIKSTFDILNSKIKKRAQDFIGIIVSSAVPKAADQKFKAIQQKLFKEHKLLIKRKQIHYEEVI</sequence>
<evidence type="ECO:0000313" key="1">
    <source>
        <dbReference type="EMBL" id="RKO70085.1"/>
    </source>
</evidence>
<keyword evidence="2" id="KW-1185">Reference proteome</keyword>
<proteinExistence type="predicted"/>